<accession>A0A1R4I4S3</accession>
<sequence>MSIQQSKTLWAGALVAAVLVMGHLSKSDAQDHEEWLTEYCTDAAVWAFEEHRGVPLSERTGQPDYRGIAEESCPGMRPAGPAIDDDYRAPARLAMPETAPIQQIVQF</sequence>
<proteinExistence type="predicted"/>
<organism evidence="2 3">
    <name type="scientific">Halomonas citrativorans</name>
    <dbReference type="NCBI Taxonomy" id="2742612"/>
    <lineage>
        <taxon>Bacteria</taxon>
        <taxon>Pseudomonadati</taxon>
        <taxon>Pseudomonadota</taxon>
        <taxon>Gammaproteobacteria</taxon>
        <taxon>Oceanospirillales</taxon>
        <taxon>Halomonadaceae</taxon>
        <taxon>Halomonas</taxon>
    </lineage>
</organism>
<evidence type="ECO:0000313" key="3">
    <source>
        <dbReference type="Proteomes" id="UP000196331"/>
    </source>
</evidence>
<evidence type="ECO:0000256" key="1">
    <source>
        <dbReference type="SAM" id="MobiDB-lite"/>
    </source>
</evidence>
<dbReference type="EMBL" id="FUKM01000058">
    <property type="protein sequence ID" value="SJN14857.1"/>
    <property type="molecule type" value="Genomic_DNA"/>
</dbReference>
<protein>
    <submittedName>
        <fullName evidence="2">Uncharacterized protein</fullName>
    </submittedName>
</protein>
<feature type="region of interest" description="Disordered" evidence="1">
    <location>
        <begin position="56"/>
        <end position="85"/>
    </location>
</feature>
<comment type="caution">
    <text evidence="2">The sequence shown here is derived from an EMBL/GenBank/DDBJ whole genome shotgun (WGS) entry which is preliminary data.</text>
</comment>
<evidence type="ECO:0000313" key="2">
    <source>
        <dbReference type="EMBL" id="SJN14857.1"/>
    </source>
</evidence>
<dbReference type="RefSeq" id="WP_087111342.1">
    <property type="nucleotide sequence ID" value="NZ_FUKM01000058.1"/>
</dbReference>
<dbReference type="OrthoDB" id="6167646at2"/>
<dbReference type="AlphaFoldDB" id="A0A1R4I4S3"/>
<reference evidence="2 3" key="1">
    <citation type="submission" date="2017-02" db="EMBL/GenBank/DDBJ databases">
        <authorList>
            <person name="Dridi B."/>
        </authorList>
    </citation>
    <scope>NUCLEOTIDE SEQUENCE [LARGE SCALE GENOMIC DNA]</scope>
    <source>
        <strain evidence="2 3">JB380</strain>
    </source>
</reference>
<dbReference type="Proteomes" id="UP000196331">
    <property type="component" value="Unassembled WGS sequence"/>
</dbReference>
<gene>
    <name evidence="2" type="ORF">CZ787_17245</name>
</gene>
<name>A0A1R4I4S3_9GAMM</name>